<dbReference type="InterPro" id="IPR001106">
    <property type="entry name" value="Aromatic_Lyase"/>
</dbReference>
<protein>
    <submittedName>
        <fullName evidence="2">Aromatic amino acid ammonia-lyase</fullName>
    </submittedName>
</protein>
<gene>
    <name evidence="2" type="ORF">AB1207_16810</name>
</gene>
<dbReference type="SUPFAM" id="SSF48557">
    <property type="entry name" value="L-aspartase-like"/>
    <property type="match status" value="1"/>
</dbReference>
<dbReference type="PANTHER" id="PTHR10362">
    <property type="entry name" value="HISTIDINE AMMONIA-LYASE"/>
    <property type="match status" value="1"/>
</dbReference>
<evidence type="ECO:0000256" key="1">
    <source>
        <dbReference type="ARBA" id="ARBA00023239"/>
    </source>
</evidence>
<reference evidence="2 3" key="1">
    <citation type="submission" date="2024-07" db="EMBL/GenBank/DDBJ databases">
        <authorList>
            <person name="Thanompreechachai J."/>
            <person name="Duangmal K."/>
        </authorList>
    </citation>
    <scope>NUCLEOTIDE SEQUENCE [LARGE SCALE GENOMIC DNA]</scope>
    <source>
        <strain evidence="2 3">KCTC 19886</strain>
    </source>
</reference>
<keyword evidence="1" id="KW-0456">Lyase</keyword>
<dbReference type="InterPro" id="IPR008948">
    <property type="entry name" value="L-Aspartase-like"/>
</dbReference>
<name>A0ABV3P9T9_9ACTN</name>
<dbReference type="Proteomes" id="UP001555826">
    <property type="component" value="Unassembled WGS sequence"/>
</dbReference>
<dbReference type="InterPro" id="IPR024083">
    <property type="entry name" value="Fumarase/histidase_N"/>
</dbReference>
<comment type="caution">
    <text evidence="2">The sequence shown here is derived from an EMBL/GenBank/DDBJ whole genome shotgun (WGS) entry which is preliminary data.</text>
</comment>
<evidence type="ECO:0000313" key="3">
    <source>
        <dbReference type="Proteomes" id="UP001555826"/>
    </source>
</evidence>
<dbReference type="RefSeq" id="WP_367639534.1">
    <property type="nucleotide sequence ID" value="NZ_JBFNQN010000011.1"/>
</dbReference>
<evidence type="ECO:0000313" key="2">
    <source>
        <dbReference type="EMBL" id="MEW9266414.1"/>
    </source>
</evidence>
<keyword evidence="3" id="KW-1185">Reference proteome</keyword>
<sequence length="480" mass="49073">MILHRGADLDADAVRRVAAGTPVELSPGLLAALGRRREDLVTSLETSGPVYGVTTGMGALAGVTLDAAARARHQENLVVGRAVGSAPWLTPAQARAVLAVRLRTFLHPEAAVSPGLCVRLADLLGRGVLPCIPLRGNGAAGEIIPLAHVGAVVLGAGRTLDGRDAGPFGFGAKEGVAFLEGVPVATALAVLQSAAAEGLLEQAVRVLAATAEVLRASPDPLRPGLARADDVLDDLHAQLRSLRPAPTVAGLQAPLSVRVAPAALAVARRRVRDLADAVDRALDGVTDSPAFLDDASFAGTAGFAGTELAASSDALAAAVLHVAETSVARTHRTLDPRLTGLTPQLSPEPGVQAGLVALHKRAVGVAHRLRRFAVPALGGAVETSLGQEDVQSFGLEAAECLGELLDGLREVLAVELLAVHRARLLRGGLAGVSDDVTSGLDALAAALGDSVGDGVDPVVTDRPYGLDVDRVVDLLRDGRF</sequence>
<proteinExistence type="predicted"/>
<accession>A0ABV3P9T9</accession>
<dbReference type="EMBL" id="JBFNQN010000011">
    <property type="protein sequence ID" value="MEW9266414.1"/>
    <property type="molecule type" value="Genomic_DNA"/>
</dbReference>
<dbReference type="Gene3D" id="1.20.200.10">
    <property type="entry name" value="Fumarase/aspartase (Central domain)"/>
    <property type="match status" value="1"/>
</dbReference>
<dbReference type="Pfam" id="PF00221">
    <property type="entry name" value="Lyase_aromatic"/>
    <property type="match status" value="1"/>
</dbReference>
<dbReference type="Gene3D" id="1.10.275.10">
    <property type="entry name" value="Fumarase/aspartase (N-terminal domain)"/>
    <property type="match status" value="1"/>
</dbReference>
<organism evidence="2 3">
    <name type="scientific">Kineococcus endophyticus</name>
    <dbReference type="NCBI Taxonomy" id="1181883"/>
    <lineage>
        <taxon>Bacteria</taxon>
        <taxon>Bacillati</taxon>
        <taxon>Actinomycetota</taxon>
        <taxon>Actinomycetes</taxon>
        <taxon>Kineosporiales</taxon>
        <taxon>Kineosporiaceae</taxon>
        <taxon>Kineococcus</taxon>
    </lineage>
</organism>